<dbReference type="NCBIfam" id="TIGR04112">
    <property type="entry name" value="seleno_YedE"/>
    <property type="match status" value="1"/>
</dbReference>
<dbReference type="Proteomes" id="UP001501510">
    <property type="component" value="Unassembled WGS sequence"/>
</dbReference>
<feature type="transmembrane region" description="Helical" evidence="1">
    <location>
        <begin position="184"/>
        <end position="204"/>
    </location>
</feature>
<sequence>MDSKKGIIFTGAVVGIIAVLLVYFGNPVNMGFCIACFIRDIAGSLGLHRAPVVQYIRPEIIGMVLGAFVMAVSKKEFDSRGGSSPFIRFILGFVVMVGALMFLGCPLRMVLRLGGGDLNAITGLLGFIVGIVIGIVFLNKGFSLKRNYRLTKTEGYLFPVVNVFLFVLLVAAPAFILFSKKGPGASHAPIVIALTAGLIVGILAQRSRLCMVGGIRDLIMFKDSYLLSGFIAIFIFTLIGNLIIGKFKLGLVGQPVAHADALWNFIGMTLVGWASILLGGCPMRQLILSAEGNIDSVMAVLGMLVGAAFCHNFSLAASPKGPTPNGKIAVIIGLVLVLGISYFNIEKDVNVKMKGDAKVEAN</sequence>
<evidence type="ECO:0000256" key="1">
    <source>
        <dbReference type="SAM" id="Phobius"/>
    </source>
</evidence>
<name>A0ABP3UH23_9CLOT</name>
<dbReference type="Pfam" id="PF04143">
    <property type="entry name" value="Sulf_transp"/>
    <property type="match status" value="1"/>
</dbReference>
<feature type="transmembrane region" description="Helical" evidence="1">
    <location>
        <begin position="85"/>
        <end position="104"/>
    </location>
</feature>
<reference evidence="3" key="1">
    <citation type="journal article" date="2019" name="Int. J. Syst. Evol. Microbiol.">
        <title>The Global Catalogue of Microorganisms (GCM) 10K type strain sequencing project: providing services to taxonomists for standard genome sequencing and annotation.</title>
        <authorList>
            <consortium name="The Broad Institute Genomics Platform"/>
            <consortium name="The Broad Institute Genome Sequencing Center for Infectious Disease"/>
            <person name="Wu L."/>
            <person name="Ma J."/>
        </authorList>
    </citation>
    <scope>NUCLEOTIDE SEQUENCE [LARGE SCALE GENOMIC DNA]</scope>
    <source>
        <strain evidence="3">JCM 1407</strain>
    </source>
</reference>
<protein>
    <submittedName>
        <fullName evidence="2">YedE family putative selenium transporter</fullName>
    </submittedName>
</protein>
<dbReference type="InterPro" id="IPR026366">
    <property type="entry name" value="Seleno_YedE"/>
</dbReference>
<gene>
    <name evidence="2" type="primary">yedE</name>
    <name evidence="2" type="ORF">GCM10008906_05500</name>
</gene>
<dbReference type="InterPro" id="IPR007272">
    <property type="entry name" value="Sulf_transp_TsuA/YedE"/>
</dbReference>
<feature type="transmembrane region" description="Helical" evidence="1">
    <location>
        <begin position="156"/>
        <end position="178"/>
    </location>
</feature>
<evidence type="ECO:0000313" key="3">
    <source>
        <dbReference type="Proteomes" id="UP001501510"/>
    </source>
</evidence>
<proteinExistence type="predicted"/>
<organism evidence="2 3">
    <name type="scientific">Clostridium oceanicum</name>
    <dbReference type="NCBI Taxonomy" id="1543"/>
    <lineage>
        <taxon>Bacteria</taxon>
        <taxon>Bacillati</taxon>
        <taxon>Bacillota</taxon>
        <taxon>Clostridia</taxon>
        <taxon>Eubacteriales</taxon>
        <taxon>Clostridiaceae</taxon>
        <taxon>Clostridium</taxon>
    </lineage>
</organism>
<feature type="transmembrane region" description="Helical" evidence="1">
    <location>
        <begin position="7"/>
        <end position="25"/>
    </location>
</feature>
<feature type="transmembrane region" description="Helical" evidence="1">
    <location>
        <begin position="261"/>
        <end position="281"/>
    </location>
</feature>
<feature type="transmembrane region" description="Helical" evidence="1">
    <location>
        <begin position="225"/>
        <end position="249"/>
    </location>
</feature>
<feature type="transmembrane region" description="Helical" evidence="1">
    <location>
        <begin position="328"/>
        <end position="345"/>
    </location>
</feature>
<dbReference type="EMBL" id="BAAACG010000003">
    <property type="protein sequence ID" value="GAA0733946.1"/>
    <property type="molecule type" value="Genomic_DNA"/>
</dbReference>
<comment type="caution">
    <text evidence="2">The sequence shown here is derived from an EMBL/GenBank/DDBJ whole genome shotgun (WGS) entry which is preliminary data.</text>
</comment>
<keyword evidence="1" id="KW-0472">Membrane</keyword>
<accession>A0ABP3UH23</accession>
<keyword evidence="3" id="KW-1185">Reference proteome</keyword>
<feature type="transmembrane region" description="Helical" evidence="1">
    <location>
        <begin position="55"/>
        <end position="73"/>
    </location>
</feature>
<keyword evidence="1" id="KW-0812">Transmembrane</keyword>
<feature type="transmembrane region" description="Helical" evidence="1">
    <location>
        <begin position="124"/>
        <end position="144"/>
    </location>
</feature>
<evidence type="ECO:0000313" key="2">
    <source>
        <dbReference type="EMBL" id="GAA0733946.1"/>
    </source>
</evidence>
<dbReference type="RefSeq" id="WP_343758615.1">
    <property type="nucleotide sequence ID" value="NZ_BAAACG010000003.1"/>
</dbReference>
<keyword evidence="1" id="KW-1133">Transmembrane helix</keyword>
<feature type="transmembrane region" description="Helical" evidence="1">
    <location>
        <begin position="293"/>
        <end position="316"/>
    </location>
</feature>